<protein>
    <recommendedName>
        <fullName evidence="2">Poly(3-hydroxyalkanoate) polymerase subunit PhaE</fullName>
    </recommendedName>
</protein>
<reference evidence="4 5" key="1">
    <citation type="submission" date="2017-08" db="EMBL/GenBank/DDBJ databases">
        <title>Infants hospitalized years apart are colonized by the same room-sourced microbial strains.</title>
        <authorList>
            <person name="Brooks B."/>
            <person name="Olm M.R."/>
            <person name="Firek B.A."/>
            <person name="Baker R."/>
            <person name="Thomas B.C."/>
            <person name="Morowitz M.J."/>
            <person name="Banfield J.F."/>
        </authorList>
    </citation>
    <scope>NUCLEOTIDE SEQUENCE [LARGE SCALE GENOMIC DNA]</scope>
    <source>
        <strain evidence="4">S2_003_000_R2_14</strain>
    </source>
</reference>
<dbReference type="Proteomes" id="UP000249061">
    <property type="component" value="Unassembled WGS sequence"/>
</dbReference>
<comment type="caution">
    <text evidence="4">The sequence shown here is derived from an EMBL/GenBank/DDBJ whole genome shotgun (WGS) entry which is preliminary data.</text>
</comment>
<comment type="pathway">
    <text evidence="1">Biopolymer metabolism; poly-(R)-3-hydroxybutanoate biosynthesis.</text>
</comment>
<name>A0A2W5T322_9BACT</name>
<dbReference type="AlphaFoldDB" id="A0A2W5T322"/>
<evidence type="ECO:0000313" key="5">
    <source>
        <dbReference type="Proteomes" id="UP000249061"/>
    </source>
</evidence>
<evidence type="ECO:0000313" key="4">
    <source>
        <dbReference type="EMBL" id="PZR09849.1"/>
    </source>
</evidence>
<evidence type="ECO:0000256" key="2">
    <source>
        <dbReference type="ARBA" id="ARBA00019066"/>
    </source>
</evidence>
<dbReference type="InterPro" id="IPR010123">
    <property type="entry name" value="PHA_synth_III_E"/>
</dbReference>
<gene>
    <name evidence="4" type="ORF">DI536_21175</name>
</gene>
<sequence length="95" mass="10931">MQLWDQWKKGFDVWEQKTADVLETMLKSETVLSPLGTMLTAGLKVKQAGEKAAASWWSTLGLPTRREQERTLHALNQIQSRLIDLEERLAKLDKH</sequence>
<dbReference type="Pfam" id="PF09712">
    <property type="entry name" value="PHA_synth_III_E"/>
    <property type="match status" value="1"/>
</dbReference>
<evidence type="ECO:0000256" key="3">
    <source>
        <dbReference type="ARBA" id="ARBA00022752"/>
    </source>
</evidence>
<proteinExistence type="predicted"/>
<dbReference type="EMBL" id="QFQP01000019">
    <property type="protein sequence ID" value="PZR09849.1"/>
    <property type="molecule type" value="Genomic_DNA"/>
</dbReference>
<evidence type="ECO:0000256" key="1">
    <source>
        <dbReference type="ARBA" id="ARBA00004683"/>
    </source>
</evidence>
<organism evidence="4 5">
    <name type="scientific">Archangium gephyra</name>
    <dbReference type="NCBI Taxonomy" id="48"/>
    <lineage>
        <taxon>Bacteria</taxon>
        <taxon>Pseudomonadati</taxon>
        <taxon>Myxococcota</taxon>
        <taxon>Myxococcia</taxon>
        <taxon>Myxococcales</taxon>
        <taxon>Cystobacterineae</taxon>
        <taxon>Archangiaceae</taxon>
        <taxon>Archangium</taxon>
    </lineage>
</organism>
<keyword evidence="3" id="KW-0583">PHB biosynthesis</keyword>
<accession>A0A2W5T322</accession>
<dbReference type="GO" id="GO:0042619">
    <property type="term" value="P:poly-hydroxybutyrate biosynthetic process"/>
    <property type="evidence" value="ECO:0007669"/>
    <property type="project" value="UniProtKB-KW"/>
</dbReference>
<dbReference type="UniPathway" id="UPA00917"/>